<evidence type="ECO:0000313" key="1">
    <source>
        <dbReference type="EMBL" id="GBP17616.1"/>
    </source>
</evidence>
<accession>A0A4C1TV20</accession>
<proteinExistence type="predicted"/>
<dbReference type="EMBL" id="BGZK01000088">
    <property type="protein sequence ID" value="GBP17616.1"/>
    <property type="molecule type" value="Genomic_DNA"/>
</dbReference>
<sequence>MRLQRRQPLLGRQLKVSSKGGGGFVVSKWKLLYCSTFGESYLDYFDLRQNHHGDRFAAYEPETLNGMNSTLSKPSTLVDIGLRVFNNRCPQYDDNVLDRWLNA</sequence>
<dbReference type="AlphaFoldDB" id="A0A4C1TV20"/>
<reference evidence="1 2" key="1">
    <citation type="journal article" date="2019" name="Commun. Biol.">
        <title>The bagworm genome reveals a unique fibroin gene that provides high tensile strength.</title>
        <authorList>
            <person name="Kono N."/>
            <person name="Nakamura H."/>
            <person name="Ohtoshi R."/>
            <person name="Tomita M."/>
            <person name="Numata K."/>
            <person name="Arakawa K."/>
        </authorList>
    </citation>
    <scope>NUCLEOTIDE SEQUENCE [LARGE SCALE GENOMIC DNA]</scope>
</reference>
<protein>
    <submittedName>
        <fullName evidence="1">Uncharacterized protein</fullName>
    </submittedName>
</protein>
<organism evidence="1 2">
    <name type="scientific">Eumeta variegata</name>
    <name type="common">Bagworm moth</name>
    <name type="synonym">Eumeta japonica</name>
    <dbReference type="NCBI Taxonomy" id="151549"/>
    <lineage>
        <taxon>Eukaryota</taxon>
        <taxon>Metazoa</taxon>
        <taxon>Ecdysozoa</taxon>
        <taxon>Arthropoda</taxon>
        <taxon>Hexapoda</taxon>
        <taxon>Insecta</taxon>
        <taxon>Pterygota</taxon>
        <taxon>Neoptera</taxon>
        <taxon>Endopterygota</taxon>
        <taxon>Lepidoptera</taxon>
        <taxon>Glossata</taxon>
        <taxon>Ditrysia</taxon>
        <taxon>Tineoidea</taxon>
        <taxon>Psychidae</taxon>
        <taxon>Oiketicinae</taxon>
        <taxon>Eumeta</taxon>
    </lineage>
</organism>
<keyword evidence="2" id="KW-1185">Reference proteome</keyword>
<name>A0A4C1TV20_EUMVA</name>
<dbReference type="Proteomes" id="UP000299102">
    <property type="component" value="Unassembled WGS sequence"/>
</dbReference>
<comment type="caution">
    <text evidence="1">The sequence shown here is derived from an EMBL/GenBank/DDBJ whole genome shotgun (WGS) entry which is preliminary data.</text>
</comment>
<evidence type="ECO:0000313" key="2">
    <source>
        <dbReference type="Proteomes" id="UP000299102"/>
    </source>
</evidence>
<gene>
    <name evidence="1" type="ORF">EVAR_12320_1</name>
</gene>